<reference evidence="3" key="1">
    <citation type="submission" date="2017-03" db="EMBL/GenBank/DDBJ databases">
        <title>Phytopthora megakarya and P. palmivora, two closely related causual agents of cacao black pod achieved similar genome size and gene model numbers by different mechanisms.</title>
        <authorList>
            <person name="Ali S."/>
            <person name="Shao J."/>
            <person name="Larry D.J."/>
            <person name="Kronmiller B."/>
            <person name="Shen D."/>
            <person name="Strem M.D."/>
            <person name="Melnick R.L."/>
            <person name="Guiltinan M.J."/>
            <person name="Tyler B.M."/>
            <person name="Meinhardt L.W."/>
            <person name="Bailey B.A."/>
        </authorList>
    </citation>
    <scope>NUCLEOTIDE SEQUENCE [LARGE SCALE GENOMIC DNA]</scope>
    <source>
        <strain evidence="3">zdho120</strain>
    </source>
</reference>
<evidence type="ECO:0000313" key="2">
    <source>
        <dbReference type="EMBL" id="OWZ11241.1"/>
    </source>
</evidence>
<dbReference type="InterPro" id="IPR013103">
    <property type="entry name" value="RVT_2"/>
</dbReference>
<proteinExistence type="predicted"/>
<dbReference type="PANTHER" id="PTHR11439">
    <property type="entry name" value="GAG-POL-RELATED RETROTRANSPOSON"/>
    <property type="match status" value="1"/>
</dbReference>
<dbReference type="SUPFAM" id="SSF56672">
    <property type="entry name" value="DNA/RNA polymerases"/>
    <property type="match status" value="1"/>
</dbReference>
<feature type="domain" description="Reverse transcriptase Ty1/copia-type" evidence="1">
    <location>
        <begin position="6"/>
        <end position="199"/>
    </location>
</feature>
<dbReference type="Pfam" id="PF07727">
    <property type="entry name" value="RVT_2"/>
    <property type="match status" value="1"/>
</dbReference>
<keyword evidence="3" id="KW-1185">Reference proteome</keyword>
<dbReference type="OrthoDB" id="125229at2759"/>
<dbReference type="PANTHER" id="PTHR11439:SF440">
    <property type="entry name" value="INTEGRASE CATALYTIC DOMAIN-CONTAINING PROTEIN"/>
    <property type="match status" value="1"/>
</dbReference>
<evidence type="ECO:0000259" key="1">
    <source>
        <dbReference type="Pfam" id="PF07727"/>
    </source>
</evidence>
<dbReference type="STRING" id="4795.A0A225W0F8"/>
<accession>A0A225W0F8</accession>
<protein>
    <submittedName>
        <fullName evidence="2">Polyprotein</fullName>
    </submittedName>
</protein>
<dbReference type="CDD" id="cd09272">
    <property type="entry name" value="RNase_HI_RT_Ty1"/>
    <property type="match status" value="1"/>
</dbReference>
<organism evidence="2 3">
    <name type="scientific">Phytophthora megakarya</name>
    <dbReference type="NCBI Taxonomy" id="4795"/>
    <lineage>
        <taxon>Eukaryota</taxon>
        <taxon>Sar</taxon>
        <taxon>Stramenopiles</taxon>
        <taxon>Oomycota</taxon>
        <taxon>Peronosporomycetes</taxon>
        <taxon>Peronosporales</taxon>
        <taxon>Peronosporaceae</taxon>
        <taxon>Phytophthora</taxon>
    </lineage>
</organism>
<dbReference type="AlphaFoldDB" id="A0A225W0F8"/>
<name>A0A225W0F8_9STRA</name>
<gene>
    <name evidence="2" type="ORF">PHMEG_00015766</name>
</gene>
<evidence type="ECO:0000313" key="3">
    <source>
        <dbReference type="Proteomes" id="UP000198211"/>
    </source>
</evidence>
<dbReference type="EMBL" id="NBNE01002185">
    <property type="protein sequence ID" value="OWZ11241.1"/>
    <property type="molecule type" value="Genomic_DNA"/>
</dbReference>
<comment type="caution">
    <text evidence="2">The sequence shown here is derived from an EMBL/GenBank/DDBJ whole genome shotgun (WGS) entry which is preliminary data.</text>
</comment>
<sequence length="417" mass="46992">MNTGIVDYRETFAPVASLATIRVFLAICYQLGYRIKQYDIETAFLNGTLEEEVHIKIPHGIKVGEGKVCRQCKSVYGLKQAGAVWYKTIPGVFVKIGFRQCLSDQCLFVRDSRHVPVFIVLYVDDLLVGCADATEVDRIEASLSVHFKVKALGDTRFILGMEVVYNHLEGRLPLNQLQFIDKMLRNFGQLEAYPVRNPNVPGLDLHSVMTSKSLRLNQPYRELIGSLLYVANGTRPDIGISTSILSQFLENPNEVHWRAGIRELSRWDCDFNELNNLSEQSYVLVTQTEEETLLHDGRHPLWSGYTQGEETVIGSIINRRSRVYGVSTRHTGDHLSSTSIFVDNKAAISIATNQGSVSRAKHIDLRLHFIRDHVARADIALHHVPSDSQEADFLTKTLLTPQFTKLTKMRGLVGHTS</sequence>
<dbReference type="InterPro" id="IPR043502">
    <property type="entry name" value="DNA/RNA_pol_sf"/>
</dbReference>
<dbReference type="Proteomes" id="UP000198211">
    <property type="component" value="Unassembled WGS sequence"/>
</dbReference>